<proteinExistence type="predicted"/>
<evidence type="ECO:0000313" key="2">
    <source>
        <dbReference type="Proteomes" id="UP000520814"/>
    </source>
</evidence>
<reference evidence="1 2" key="1">
    <citation type="submission" date="2020-08" db="EMBL/GenBank/DDBJ databases">
        <title>Genomic Encyclopedia of Type Strains, Phase IV (KMG-IV): sequencing the most valuable type-strain genomes for metagenomic binning, comparative biology and taxonomic classification.</title>
        <authorList>
            <person name="Goeker M."/>
        </authorList>
    </citation>
    <scope>NUCLEOTIDE SEQUENCE [LARGE SCALE GENOMIC DNA]</scope>
    <source>
        <strain evidence="1 2">DSM 23562</strain>
    </source>
</reference>
<keyword evidence="2" id="KW-1185">Reference proteome</keyword>
<accession>A0A7W9W805</accession>
<dbReference type="Proteomes" id="UP000520814">
    <property type="component" value="Unassembled WGS sequence"/>
</dbReference>
<dbReference type="AlphaFoldDB" id="A0A7W9W805"/>
<evidence type="ECO:0000313" key="1">
    <source>
        <dbReference type="EMBL" id="MBB6051781.1"/>
    </source>
</evidence>
<sequence>MSFNNEKIVAALNSLTVPVYLSNDLVVGDERSALTRIHQEGYRKKLSVGTVHCFILAPDGALLDTIHVALASPQRILEAVERAAREQKIVPGSPLVPAHPLSLPPAPRGGLRLHIVARYLERKPDGSLGLVTGAGGNWSALPGEDWLTLSPTEAKALRTGERLQAERLLTHFYPPTENNDLTKNRFVELSWKSEPLPDGILRLRGSLVLKHSFYSRDDQNTAQAEWVGYADSKTLTLVTTKATYNNQPYAVAVTTT</sequence>
<gene>
    <name evidence="1" type="ORF">HNQ39_003591</name>
</gene>
<organism evidence="1 2">
    <name type="scientific">Armatimonas rosea</name>
    <dbReference type="NCBI Taxonomy" id="685828"/>
    <lineage>
        <taxon>Bacteria</taxon>
        <taxon>Bacillati</taxon>
        <taxon>Armatimonadota</taxon>
        <taxon>Armatimonadia</taxon>
        <taxon>Armatimonadales</taxon>
        <taxon>Armatimonadaceae</taxon>
        <taxon>Armatimonas</taxon>
    </lineage>
</organism>
<comment type="caution">
    <text evidence="1">The sequence shown here is derived from an EMBL/GenBank/DDBJ whole genome shotgun (WGS) entry which is preliminary data.</text>
</comment>
<dbReference type="EMBL" id="JACHGW010000003">
    <property type="protein sequence ID" value="MBB6051781.1"/>
    <property type="molecule type" value="Genomic_DNA"/>
</dbReference>
<protein>
    <submittedName>
        <fullName evidence="1">Uncharacterized protein</fullName>
    </submittedName>
</protein>
<dbReference type="RefSeq" id="WP_184199462.1">
    <property type="nucleotide sequence ID" value="NZ_JACHGW010000003.1"/>
</dbReference>
<name>A0A7W9W805_ARMRO</name>